<dbReference type="EMBL" id="LT605205">
    <property type="protein sequence ID" value="SCD21344.1"/>
    <property type="molecule type" value="Genomic_DNA"/>
</dbReference>
<evidence type="ECO:0000259" key="3">
    <source>
        <dbReference type="Pfam" id="PF00535"/>
    </source>
</evidence>
<feature type="domain" description="Glycosyltransferase 2-like" evidence="3">
    <location>
        <begin position="8"/>
        <end position="131"/>
    </location>
</feature>
<dbReference type="Gene3D" id="3.90.550.10">
    <property type="entry name" value="Spore Coat Polysaccharide Biosynthesis Protein SpsA, Chain A"/>
    <property type="match status" value="1"/>
</dbReference>
<evidence type="ECO:0000313" key="5">
    <source>
        <dbReference type="Proteomes" id="UP000187464"/>
    </source>
</evidence>
<dbReference type="PANTHER" id="PTHR22916:SF51">
    <property type="entry name" value="GLYCOSYLTRANSFERASE EPSH-RELATED"/>
    <property type="match status" value="1"/>
</dbReference>
<dbReference type="Pfam" id="PF00535">
    <property type="entry name" value="Glycos_transf_2"/>
    <property type="match status" value="1"/>
</dbReference>
<dbReference type="CDD" id="cd00761">
    <property type="entry name" value="Glyco_tranf_GTA_type"/>
    <property type="match status" value="1"/>
</dbReference>
<reference evidence="4 5" key="1">
    <citation type="submission" date="2016-08" db="EMBL/GenBank/DDBJ databases">
        <authorList>
            <person name="Seilhamer J.J."/>
        </authorList>
    </citation>
    <scope>NUCLEOTIDE SEQUENCE [LARGE SCALE GENOMIC DNA]</scope>
    <source>
        <strain evidence="4">M3/6</strain>
    </source>
</reference>
<dbReference type="Proteomes" id="UP000187464">
    <property type="component" value="Chromosome I"/>
</dbReference>
<evidence type="ECO:0000313" key="4">
    <source>
        <dbReference type="EMBL" id="SCD21344.1"/>
    </source>
</evidence>
<dbReference type="AlphaFoldDB" id="A0A1R3TCL7"/>
<gene>
    <name evidence="4" type="ORF">PSM36_2543</name>
</gene>
<dbReference type="InterPro" id="IPR001173">
    <property type="entry name" value="Glyco_trans_2-like"/>
</dbReference>
<keyword evidence="1" id="KW-0328">Glycosyltransferase</keyword>
<accession>A0A1R3TCL7</accession>
<evidence type="ECO:0000256" key="1">
    <source>
        <dbReference type="ARBA" id="ARBA00022676"/>
    </source>
</evidence>
<proteinExistence type="predicted"/>
<dbReference type="STRING" id="1642647.PSM36_2543"/>
<keyword evidence="2 4" id="KW-0808">Transferase</keyword>
<organism evidence="4 5">
    <name type="scientific">Proteiniphilum saccharofermentans</name>
    <dbReference type="NCBI Taxonomy" id="1642647"/>
    <lineage>
        <taxon>Bacteria</taxon>
        <taxon>Pseudomonadati</taxon>
        <taxon>Bacteroidota</taxon>
        <taxon>Bacteroidia</taxon>
        <taxon>Bacteroidales</taxon>
        <taxon>Dysgonomonadaceae</taxon>
        <taxon>Proteiniphilum</taxon>
    </lineage>
</organism>
<keyword evidence="5" id="KW-1185">Reference proteome</keyword>
<dbReference type="SUPFAM" id="SSF53448">
    <property type="entry name" value="Nucleotide-diphospho-sugar transferases"/>
    <property type="match status" value="1"/>
</dbReference>
<dbReference type="PANTHER" id="PTHR22916">
    <property type="entry name" value="GLYCOSYLTRANSFERASE"/>
    <property type="match status" value="1"/>
</dbReference>
<evidence type="ECO:0000256" key="2">
    <source>
        <dbReference type="ARBA" id="ARBA00022679"/>
    </source>
</evidence>
<dbReference type="GO" id="GO:0016758">
    <property type="term" value="F:hexosyltransferase activity"/>
    <property type="evidence" value="ECO:0007669"/>
    <property type="project" value="UniProtKB-ARBA"/>
</dbReference>
<sequence length="263" mass="31279">MEKEPLISVIIPVYNGEKYIRPCMENMLNQSYKNLEIIVVNDGSTDQSGIITQEYPVQVIHLGQNRGLSAARNIGIDTAKGQYIHFMDIDDAVNPDYYREMAKAVKETDADIACGGMWNERFNYKSQRFRKTKVYTSTHDKLKATYVGKWGYVWRYLFKVDFLKKHNLRFEEGRLVEDLIFSFHAVYYADKLVVVPNTIYFYYNWENSISTIREKAHREKYRRDWLHARSYILNFADEHNFKIPGINSDKISYIWRKYISRHF</sequence>
<dbReference type="KEGG" id="psac:PSM36_2543"/>
<protein>
    <submittedName>
        <fullName evidence="4">Putative glycosyl transferase</fullName>
    </submittedName>
</protein>
<dbReference type="InterPro" id="IPR029044">
    <property type="entry name" value="Nucleotide-diphossugar_trans"/>
</dbReference>
<name>A0A1R3TCL7_9BACT</name>